<organism evidence="2 3">
    <name type="scientific">Plakobranchus ocellatus</name>
    <dbReference type="NCBI Taxonomy" id="259542"/>
    <lineage>
        <taxon>Eukaryota</taxon>
        <taxon>Metazoa</taxon>
        <taxon>Spiralia</taxon>
        <taxon>Lophotrochozoa</taxon>
        <taxon>Mollusca</taxon>
        <taxon>Gastropoda</taxon>
        <taxon>Heterobranchia</taxon>
        <taxon>Euthyneura</taxon>
        <taxon>Panpulmonata</taxon>
        <taxon>Sacoglossa</taxon>
        <taxon>Placobranchoidea</taxon>
        <taxon>Plakobranchidae</taxon>
        <taxon>Plakobranchus</taxon>
    </lineage>
</organism>
<dbReference type="Proteomes" id="UP000735302">
    <property type="component" value="Unassembled WGS sequence"/>
</dbReference>
<gene>
    <name evidence="2" type="ORF">PoB_002145300</name>
</gene>
<comment type="caution">
    <text evidence="2">The sequence shown here is derived from an EMBL/GenBank/DDBJ whole genome shotgun (WGS) entry which is preliminary data.</text>
</comment>
<name>A0AAV3ZK82_9GAST</name>
<feature type="region of interest" description="Disordered" evidence="1">
    <location>
        <begin position="47"/>
        <end position="86"/>
    </location>
</feature>
<protein>
    <submittedName>
        <fullName evidence="2">Uncharacterized protein</fullName>
    </submittedName>
</protein>
<evidence type="ECO:0000256" key="1">
    <source>
        <dbReference type="SAM" id="MobiDB-lite"/>
    </source>
</evidence>
<dbReference type="EMBL" id="BLXT01002484">
    <property type="protein sequence ID" value="GFN94947.1"/>
    <property type="molecule type" value="Genomic_DNA"/>
</dbReference>
<proteinExistence type="predicted"/>
<evidence type="ECO:0000313" key="2">
    <source>
        <dbReference type="EMBL" id="GFN94947.1"/>
    </source>
</evidence>
<accession>A0AAV3ZK82</accession>
<reference evidence="2 3" key="1">
    <citation type="journal article" date="2021" name="Elife">
        <title>Chloroplast acquisition without the gene transfer in kleptoplastic sea slugs, Plakobranchus ocellatus.</title>
        <authorList>
            <person name="Maeda T."/>
            <person name="Takahashi S."/>
            <person name="Yoshida T."/>
            <person name="Shimamura S."/>
            <person name="Takaki Y."/>
            <person name="Nagai Y."/>
            <person name="Toyoda A."/>
            <person name="Suzuki Y."/>
            <person name="Arimoto A."/>
            <person name="Ishii H."/>
            <person name="Satoh N."/>
            <person name="Nishiyama T."/>
            <person name="Hasebe M."/>
            <person name="Maruyama T."/>
            <person name="Minagawa J."/>
            <person name="Obokata J."/>
            <person name="Shigenobu S."/>
        </authorList>
    </citation>
    <scope>NUCLEOTIDE SEQUENCE [LARGE SCALE GENOMIC DNA]</scope>
</reference>
<dbReference type="AlphaFoldDB" id="A0AAV3ZK82"/>
<sequence>MTKLRMAVRFSKPVRQLWLKCIKRFPNICQAYASAVRTQLRIKLAALPKEGGRSVPAAPPKGKKAQKDSPALSSQRAAKTETKRRP</sequence>
<evidence type="ECO:0000313" key="3">
    <source>
        <dbReference type="Proteomes" id="UP000735302"/>
    </source>
</evidence>
<keyword evidence="3" id="KW-1185">Reference proteome</keyword>